<dbReference type="InterPro" id="IPR044037">
    <property type="entry name" value="FANCL_d3"/>
</dbReference>
<dbReference type="GO" id="GO:0061630">
    <property type="term" value="F:ubiquitin protein ligase activity"/>
    <property type="evidence" value="ECO:0007669"/>
    <property type="project" value="TreeGrafter"/>
</dbReference>
<dbReference type="GO" id="GO:0043240">
    <property type="term" value="C:Fanconi anaemia nuclear complex"/>
    <property type="evidence" value="ECO:0007669"/>
    <property type="project" value="InterPro"/>
</dbReference>
<protein>
    <submittedName>
        <fullName evidence="3">E3 ubiquitin-protein ligase FANCL</fullName>
    </submittedName>
</protein>
<evidence type="ECO:0000313" key="3">
    <source>
        <dbReference type="EMBL" id="KPJ07140.1"/>
    </source>
</evidence>
<dbReference type="InParanoid" id="A0A194QQA6"/>
<dbReference type="PANTHER" id="PTHR13206:SF0">
    <property type="entry name" value="E3 UBIQUITIN-PROTEIN LIGASE FANCL"/>
    <property type="match status" value="1"/>
</dbReference>
<dbReference type="GO" id="GO:0006513">
    <property type="term" value="P:protein monoubiquitination"/>
    <property type="evidence" value="ECO:0007669"/>
    <property type="project" value="TreeGrafter"/>
</dbReference>
<keyword evidence="4" id="KW-1185">Reference proteome</keyword>
<evidence type="ECO:0000259" key="1">
    <source>
        <dbReference type="Pfam" id="PF11793"/>
    </source>
</evidence>
<dbReference type="SUPFAM" id="SSF57850">
    <property type="entry name" value="RING/U-box"/>
    <property type="match status" value="1"/>
</dbReference>
<dbReference type="GO" id="GO:0036297">
    <property type="term" value="P:interstrand cross-link repair"/>
    <property type="evidence" value="ECO:0007669"/>
    <property type="project" value="InterPro"/>
</dbReference>
<feature type="domain" description="FANCL C-terminal" evidence="1">
    <location>
        <begin position="200"/>
        <end position="264"/>
    </location>
</feature>
<evidence type="ECO:0000313" key="4">
    <source>
        <dbReference type="Proteomes" id="UP000053240"/>
    </source>
</evidence>
<dbReference type="PANTHER" id="PTHR13206">
    <property type="entry name" value="UBIQUITIN LIGASE PROTEIN PHF9 FANCONI ANEMIA GROUP L PROTEIN"/>
    <property type="match status" value="1"/>
</dbReference>
<gene>
    <name evidence="3" type="ORF">RR48_07556</name>
</gene>
<dbReference type="Gene3D" id="3.30.40.10">
    <property type="entry name" value="Zinc/RING finger domain, C3HC4 (zinc finger)"/>
    <property type="match status" value="1"/>
</dbReference>
<dbReference type="Proteomes" id="UP000053240">
    <property type="component" value="Unassembled WGS sequence"/>
</dbReference>
<name>A0A194QQA6_PAPMA</name>
<dbReference type="InterPro" id="IPR026850">
    <property type="entry name" value="FANCL_C"/>
</dbReference>
<dbReference type="InterPro" id="IPR013083">
    <property type="entry name" value="Znf_RING/FYVE/PHD"/>
</dbReference>
<dbReference type="InterPro" id="IPR026848">
    <property type="entry name" value="Fancl"/>
</dbReference>
<reference evidence="3 4" key="1">
    <citation type="journal article" date="2015" name="Nat. Commun.">
        <title>Outbred genome sequencing and CRISPR/Cas9 gene editing in butterflies.</title>
        <authorList>
            <person name="Li X."/>
            <person name="Fan D."/>
            <person name="Zhang W."/>
            <person name="Liu G."/>
            <person name="Zhang L."/>
            <person name="Zhao L."/>
            <person name="Fang X."/>
            <person name="Chen L."/>
            <person name="Dong Y."/>
            <person name="Chen Y."/>
            <person name="Ding Y."/>
            <person name="Zhao R."/>
            <person name="Feng M."/>
            <person name="Zhu Y."/>
            <person name="Feng Y."/>
            <person name="Jiang X."/>
            <person name="Zhu D."/>
            <person name="Xiang H."/>
            <person name="Feng X."/>
            <person name="Li S."/>
            <person name="Wang J."/>
            <person name="Zhang G."/>
            <person name="Kronforst M.R."/>
            <person name="Wang W."/>
        </authorList>
    </citation>
    <scope>NUCLEOTIDE SEQUENCE [LARGE SCALE GENOMIC DNA]</scope>
    <source>
        <strain evidence="3">Ya'a_city_454_Pm</strain>
        <tissue evidence="3">Whole body</tissue>
    </source>
</reference>
<dbReference type="Pfam" id="PF18891">
    <property type="entry name" value="FANCL_d3"/>
    <property type="match status" value="1"/>
</dbReference>
<dbReference type="AlphaFoldDB" id="A0A194QQA6"/>
<accession>A0A194QQA6</accession>
<feature type="domain" description="FANCL UBC-like" evidence="2">
    <location>
        <begin position="93"/>
        <end position="179"/>
    </location>
</feature>
<sequence>MEHIDKAYLNEIKHVDDNVNIYFGKTLKELKCVIFDEGFREHEIFIKFSGPRKYEITKVNLPYLPYQDEEYNSINEVINTFKNHVNNLSNYFLELEQIDQFCSIMEPLHPTYKDDYRKIALDERTWLHIEVTPDGAAKNIYLIGQSETWNDKLQKGFLKWDHDKSIVDNIMSTFDISSFSNKHQDVFSEPAITMPEKQCCAICLCEELPDKPGVPQPICQNNSCGVYYHTSCLYEWLLASAGGRPPAFGVATGSCPTCCHPIACSLLENK</sequence>
<dbReference type="EMBL" id="KQ461190">
    <property type="protein sequence ID" value="KPJ07140.1"/>
    <property type="molecule type" value="Genomic_DNA"/>
</dbReference>
<dbReference type="STRING" id="76193.A0A194QQA6"/>
<proteinExistence type="predicted"/>
<organism evidence="3 4">
    <name type="scientific">Papilio machaon</name>
    <name type="common">Old World swallowtail butterfly</name>
    <dbReference type="NCBI Taxonomy" id="76193"/>
    <lineage>
        <taxon>Eukaryota</taxon>
        <taxon>Metazoa</taxon>
        <taxon>Ecdysozoa</taxon>
        <taxon>Arthropoda</taxon>
        <taxon>Hexapoda</taxon>
        <taxon>Insecta</taxon>
        <taxon>Pterygota</taxon>
        <taxon>Neoptera</taxon>
        <taxon>Endopterygota</taxon>
        <taxon>Lepidoptera</taxon>
        <taxon>Glossata</taxon>
        <taxon>Ditrysia</taxon>
        <taxon>Papilionoidea</taxon>
        <taxon>Papilionidae</taxon>
        <taxon>Papilioninae</taxon>
        <taxon>Papilio</taxon>
    </lineage>
</organism>
<dbReference type="Pfam" id="PF11793">
    <property type="entry name" value="FANCL_C"/>
    <property type="match status" value="1"/>
</dbReference>
<dbReference type="Gene3D" id="3.10.110.20">
    <property type="entry name" value="RWD domain-like"/>
    <property type="match status" value="1"/>
</dbReference>
<evidence type="ECO:0000259" key="2">
    <source>
        <dbReference type="Pfam" id="PF18891"/>
    </source>
</evidence>
<dbReference type="CDD" id="cd23832">
    <property type="entry name" value="DRWD-C_FANCL"/>
    <property type="match status" value="1"/>
</dbReference>
<dbReference type="InterPro" id="IPR043003">
    <property type="entry name" value="FANCL_d3_sf"/>
</dbReference>
<dbReference type="SMART" id="SM01197">
    <property type="entry name" value="FANCL_C"/>
    <property type="match status" value="1"/>
</dbReference>